<dbReference type="EMBL" id="PIPL01000001">
    <property type="protein sequence ID" value="RUO25939.1"/>
    <property type="molecule type" value="Genomic_DNA"/>
</dbReference>
<dbReference type="RefSeq" id="WP_126802757.1">
    <property type="nucleotide sequence ID" value="NZ_PIPL01000001.1"/>
</dbReference>
<gene>
    <name evidence="2" type="ORF">CWE09_04220</name>
</gene>
<accession>A0A432W7G3</accession>
<dbReference type="InterPro" id="IPR011250">
    <property type="entry name" value="OMP/PagP_B-barrel"/>
</dbReference>
<dbReference type="Proteomes" id="UP000288293">
    <property type="component" value="Unassembled WGS sequence"/>
</dbReference>
<dbReference type="Pfam" id="PF03922">
    <property type="entry name" value="OmpW"/>
    <property type="match status" value="1"/>
</dbReference>
<comment type="caution">
    <text evidence="2">The sequence shown here is derived from an EMBL/GenBank/DDBJ whole genome shotgun (WGS) entry which is preliminary data.</text>
</comment>
<evidence type="ECO:0000313" key="3">
    <source>
        <dbReference type="Proteomes" id="UP000288293"/>
    </source>
</evidence>
<keyword evidence="3" id="KW-1185">Reference proteome</keyword>
<name>A0A432W7G3_9GAMM</name>
<dbReference type="AlphaFoldDB" id="A0A432W7G3"/>
<organism evidence="2 3">
    <name type="scientific">Aliidiomarina minuta</name>
    <dbReference type="NCBI Taxonomy" id="880057"/>
    <lineage>
        <taxon>Bacteria</taxon>
        <taxon>Pseudomonadati</taxon>
        <taxon>Pseudomonadota</taxon>
        <taxon>Gammaproteobacteria</taxon>
        <taxon>Alteromonadales</taxon>
        <taxon>Idiomarinaceae</taxon>
        <taxon>Aliidiomarina</taxon>
    </lineage>
</organism>
<proteinExistence type="predicted"/>
<protein>
    <recommendedName>
        <fullName evidence="4">OmpW family protein</fullName>
    </recommendedName>
</protein>
<dbReference type="GO" id="GO:0055085">
    <property type="term" value="P:transmembrane transport"/>
    <property type="evidence" value="ECO:0007669"/>
    <property type="project" value="TreeGrafter"/>
</dbReference>
<dbReference type="GO" id="GO:0019867">
    <property type="term" value="C:outer membrane"/>
    <property type="evidence" value="ECO:0007669"/>
    <property type="project" value="InterPro"/>
</dbReference>
<dbReference type="OrthoDB" id="9807574at2"/>
<reference evidence="2 3" key="1">
    <citation type="journal article" date="2011" name="Front. Microbiol.">
        <title>Genomic signatures of strain selection and enhancement in Bacillus atrophaeus var. globigii, a historical biowarfare simulant.</title>
        <authorList>
            <person name="Gibbons H.S."/>
            <person name="Broomall S.M."/>
            <person name="McNew L.A."/>
            <person name="Daligault H."/>
            <person name="Chapman C."/>
            <person name="Bruce D."/>
            <person name="Karavis M."/>
            <person name="Krepps M."/>
            <person name="McGregor P.A."/>
            <person name="Hong C."/>
            <person name="Park K.H."/>
            <person name="Akmal A."/>
            <person name="Feldman A."/>
            <person name="Lin J.S."/>
            <person name="Chang W.E."/>
            <person name="Higgs B.W."/>
            <person name="Demirev P."/>
            <person name="Lindquist J."/>
            <person name="Liem A."/>
            <person name="Fochler E."/>
            <person name="Read T.D."/>
            <person name="Tapia R."/>
            <person name="Johnson S."/>
            <person name="Bishop-Lilly K.A."/>
            <person name="Detter C."/>
            <person name="Han C."/>
            <person name="Sozhamannan S."/>
            <person name="Rosenzweig C.N."/>
            <person name="Skowronski E.W."/>
        </authorList>
    </citation>
    <scope>NUCLEOTIDE SEQUENCE [LARGE SCALE GENOMIC DNA]</scope>
    <source>
        <strain evidence="2 3">MLST1</strain>
    </source>
</reference>
<evidence type="ECO:0000256" key="1">
    <source>
        <dbReference type="SAM" id="SignalP"/>
    </source>
</evidence>
<feature type="signal peptide" evidence="1">
    <location>
        <begin position="1"/>
        <end position="21"/>
    </location>
</feature>
<feature type="chain" id="PRO_5019152220" description="OmpW family protein" evidence="1">
    <location>
        <begin position="22"/>
        <end position="232"/>
    </location>
</feature>
<dbReference type="SUPFAM" id="SSF56925">
    <property type="entry name" value="OMPA-like"/>
    <property type="match status" value="1"/>
</dbReference>
<dbReference type="Gene3D" id="2.40.160.20">
    <property type="match status" value="1"/>
</dbReference>
<evidence type="ECO:0000313" key="2">
    <source>
        <dbReference type="EMBL" id="RUO25939.1"/>
    </source>
</evidence>
<dbReference type="PANTHER" id="PTHR36920:SF1">
    <property type="entry name" value="OUTER MEMBRANE PROTEIN W"/>
    <property type="match status" value="1"/>
</dbReference>
<keyword evidence="1" id="KW-0732">Signal</keyword>
<sequence>MKKHVVLTGVLLSLATVPAMAEWGVNVGPIWVAPDSSSSNLDVIEQVAGLPEGSTEASVNNNTQLGLTIDYRFTPNWGVQLIAATPFSHDIKVKGSAIDGLNIGDTKHLPPTLLAQYYFDTGSDRVQPFVGLGLNYTTFFSESVHSDLTGALQDLGVTTDSDTVSLSLKDSFGFALQVGINIKFTDNLGAHLMVSKMDIETTGRVRVNGNTIQSVDVQIDPVVAMAGLRWNF</sequence>
<dbReference type="InterPro" id="IPR005618">
    <property type="entry name" value="OMPW"/>
</dbReference>
<dbReference type="PANTHER" id="PTHR36920">
    <property type="match status" value="1"/>
</dbReference>
<evidence type="ECO:0008006" key="4">
    <source>
        <dbReference type="Google" id="ProtNLM"/>
    </source>
</evidence>